<proteinExistence type="inferred from homology"/>
<evidence type="ECO:0000256" key="2">
    <source>
        <dbReference type="ARBA" id="ARBA00022694"/>
    </source>
</evidence>
<comment type="function">
    <text evidence="4">Formation of pseudouridine at positions 38, 39 and 40 in the anticodon stem and loop of transfer RNAs.</text>
</comment>
<organism evidence="7 8">
    <name type="scientific">Mesonia profundi</name>
    <dbReference type="NCBI Taxonomy" id="3070998"/>
    <lineage>
        <taxon>Bacteria</taxon>
        <taxon>Pseudomonadati</taxon>
        <taxon>Bacteroidota</taxon>
        <taxon>Flavobacteriia</taxon>
        <taxon>Flavobacteriales</taxon>
        <taxon>Flavobacteriaceae</taxon>
        <taxon>Mesonia</taxon>
    </lineage>
</organism>
<evidence type="ECO:0000259" key="6">
    <source>
        <dbReference type="Pfam" id="PF01416"/>
    </source>
</evidence>
<comment type="caution">
    <text evidence="7">The sequence shown here is derived from an EMBL/GenBank/DDBJ whole genome shotgun (WGS) entry which is preliminary data.</text>
</comment>
<dbReference type="HAMAP" id="MF_00171">
    <property type="entry name" value="TruA"/>
    <property type="match status" value="1"/>
</dbReference>
<dbReference type="Gene3D" id="3.30.70.660">
    <property type="entry name" value="Pseudouridine synthase I, catalytic domain, C-terminal subdomain"/>
    <property type="match status" value="1"/>
</dbReference>
<dbReference type="InterPro" id="IPR020094">
    <property type="entry name" value="TruA/RsuA/RluB/E/F_N"/>
</dbReference>
<comment type="catalytic activity">
    <reaction evidence="4 5">
        <text>uridine(38/39/40) in tRNA = pseudouridine(38/39/40) in tRNA</text>
        <dbReference type="Rhea" id="RHEA:22376"/>
        <dbReference type="Rhea" id="RHEA-COMP:10085"/>
        <dbReference type="Rhea" id="RHEA-COMP:10087"/>
        <dbReference type="ChEBI" id="CHEBI:65314"/>
        <dbReference type="ChEBI" id="CHEBI:65315"/>
        <dbReference type="EC" id="5.4.99.12"/>
    </reaction>
</comment>
<evidence type="ECO:0000256" key="3">
    <source>
        <dbReference type="ARBA" id="ARBA00023235"/>
    </source>
</evidence>
<dbReference type="InterPro" id="IPR020095">
    <property type="entry name" value="PsdUridine_synth_TruA_C"/>
</dbReference>
<keyword evidence="3 4" id="KW-0413">Isomerase</keyword>
<sequence>MQRKKFFYLIELQYLGFRYHGWQKQPDVLTVEKMVERTLSYILDRRRFKVIAAGRTDAKVSVNQTYIELFLEETPLELEEFFELLNQNLPQDVRALSIKETDAKFNIIQHPKVKEYIYLFSYGEKFHPFCAPFMIHISDDLNISEMKKAAQLFEGEHDFRSYCYKPTLTTQTQGRILHCELKENTLYTANFFPEKSYLLQVKGEGFKRHQIRLMMGALLDIGKGKMDLDFIKRTLDPQEDIKLEHIAQASGLMLHEVTLK</sequence>
<dbReference type="Gene3D" id="3.30.70.580">
    <property type="entry name" value="Pseudouridine synthase I, catalytic domain, N-terminal subdomain"/>
    <property type="match status" value="1"/>
</dbReference>
<evidence type="ECO:0000256" key="4">
    <source>
        <dbReference type="HAMAP-Rule" id="MF_00171"/>
    </source>
</evidence>
<name>A0ABU1A5Z1_9FLAO</name>
<feature type="binding site" evidence="4">
    <location>
        <position position="116"/>
    </location>
    <ligand>
        <name>substrate</name>
    </ligand>
</feature>
<protein>
    <recommendedName>
        <fullName evidence="4">tRNA pseudouridine synthase A</fullName>
        <ecNumber evidence="4">5.4.99.12</ecNumber>
    </recommendedName>
    <alternativeName>
        <fullName evidence="4">tRNA pseudouridine(38-40) synthase</fullName>
    </alternativeName>
    <alternativeName>
        <fullName evidence="4">tRNA pseudouridylate synthase I</fullName>
    </alternativeName>
    <alternativeName>
        <fullName evidence="4">tRNA-uridine isomerase I</fullName>
    </alternativeName>
</protein>
<dbReference type="PANTHER" id="PTHR11142:SF0">
    <property type="entry name" value="TRNA PSEUDOURIDINE SYNTHASE-LIKE 1"/>
    <property type="match status" value="1"/>
</dbReference>
<comment type="similarity">
    <text evidence="1 4 5">Belongs to the tRNA pseudouridine synthase TruA family.</text>
</comment>
<feature type="domain" description="Pseudouridine synthase I TruA alpha/beta" evidence="6">
    <location>
        <begin position="149"/>
        <end position="257"/>
    </location>
</feature>
<dbReference type="RefSeq" id="WP_308865305.1">
    <property type="nucleotide sequence ID" value="NZ_JAVHUL010000038.1"/>
</dbReference>
<comment type="subunit">
    <text evidence="4">Homodimer.</text>
</comment>
<dbReference type="PANTHER" id="PTHR11142">
    <property type="entry name" value="PSEUDOURIDYLATE SYNTHASE"/>
    <property type="match status" value="1"/>
</dbReference>
<evidence type="ECO:0000313" key="7">
    <source>
        <dbReference type="EMBL" id="MDQ7918311.1"/>
    </source>
</evidence>
<accession>A0ABU1A5Z1</accession>
<dbReference type="InterPro" id="IPR020097">
    <property type="entry name" value="PsdUridine_synth_TruA_a/b_dom"/>
</dbReference>
<dbReference type="Pfam" id="PF01416">
    <property type="entry name" value="PseudoU_synth_1"/>
    <property type="match status" value="1"/>
</dbReference>
<dbReference type="EC" id="5.4.99.12" evidence="4"/>
<dbReference type="Proteomes" id="UP001230915">
    <property type="component" value="Unassembled WGS sequence"/>
</dbReference>
<keyword evidence="8" id="KW-1185">Reference proteome</keyword>
<dbReference type="InterPro" id="IPR020103">
    <property type="entry name" value="PsdUridine_synth_cat_dom_sf"/>
</dbReference>
<comment type="caution">
    <text evidence="4">Lacks conserved residue(s) required for the propagation of feature annotation.</text>
</comment>
<gene>
    <name evidence="4" type="primary">truA</name>
    <name evidence="7" type="ORF">RBU60_12070</name>
</gene>
<feature type="active site" description="Nucleophile" evidence="4">
    <location>
        <position position="57"/>
    </location>
</feature>
<keyword evidence="2 4" id="KW-0819">tRNA processing</keyword>
<dbReference type="InterPro" id="IPR001406">
    <property type="entry name" value="PsdUridine_synth_TruA"/>
</dbReference>
<dbReference type="EMBL" id="JAVHUL010000038">
    <property type="protein sequence ID" value="MDQ7918311.1"/>
    <property type="molecule type" value="Genomic_DNA"/>
</dbReference>
<evidence type="ECO:0000256" key="5">
    <source>
        <dbReference type="RuleBase" id="RU003792"/>
    </source>
</evidence>
<dbReference type="PIRSF" id="PIRSF001430">
    <property type="entry name" value="tRNA_psdUrid_synth"/>
    <property type="match status" value="1"/>
</dbReference>
<reference evidence="7 8" key="1">
    <citation type="submission" date="2023-08" db="EMBL/GenBank/DDBJ databases">
        <title>Mesonia sp. MT50, isolated from deep-sea sediment of the Mariana Trench.</title>
        <authorList>
            <person name="Fu H."/>
        </authorList>
    </citation>
    <scope>NUCLEOTIDE SEQUENCE [LARGE SCALE GENOMIC DNA]</scope>
    <source>
        <strain evidence="7 8">MT50</strain>
    </source>
</reference>
<evidence type="ECO:0000313" key="8">
    <source>
        <dbReference type="Proteomes" id="UP001230915"/>
    </source>
</evidence>
<evidence type="ECO:0000256" key="1">
    <source>
        <dbReference type="ARBA" id="ARBA00009375"/>
    </source>
</evidence>
<dbReference type="SUPFAM" id="SSF55120">
    <property type="entry name" value="Pseudouridine synthase"/>
    <property type="match status" value="1"/>
</dbReference>